<dbReference type="EMBL" id="JAVRJZ010000014">
    <property type="protein sequence ID" value="KAK2713689.1"/>
    <property type="molecule type" value="Genomic_DNA"/>
</dbReference>
<proteinExistence type="predicted"/>
<dbReference type="Proteomes" id="UP001187531">
    <property type="component" value="Unassembled WGS sequence"/>
</dbReference>
<evidence type="ECO:0000313" key="3">
    <source>
        <dbReference type="EMBL" id="KAK2713690.1"/>
    </source>
</evidence>
<dbReference type="PANTHER" id="PTHR15256:SF6">
    <property type="entry name" value="INTEGRAL MEMBRANE PROTEIN DGCR2_IDD"/>
    <property type="match status" value="1"/>
</dbReference>
<feature type="region of interest" description="Disordered" evidence="1">
    <location>
        <begin position="320"/>
        <end position="408"/>
    </location>
</feature>
<evidence type="ECO:0008006" key="5">
    <source>
        <dbReference type="Google" id="ProtNLM"/>
    </source>
</evidence>
<reference evidence="3" key="1">
    <citation type="submission" date="2023-07" db="EMBL/GenBank/DDBJ databases">
        <title>Chromosome-level genome assembly of Artemia franciscana.</title>
        <authorList>
            <person name="Jo E."/>
        </authorList>
    </citation>
    <scope>NUCLEOTIDE SEQUENCE</scope>
    <source>
        <tissue evidence="3">Whole body</tissue>
    </source>
</reference>
<protein>
    <recommendedName>
        <fullName evidence="5">Integral membrane protein DGCR2/IDD</fullName>
    </recommendedName>
</protein>
<dbReference type="EMBL" id="JAVRJZ010000014">
    <property type="protein sequence ID" value="KAK2713691.1"/>
    <property type="molecule type" value="Genomic_DNA"/>
</dbReference>
<gene>
    <name evidence="3" type="ORF">QYM36_009534</name>
</gene>
<keyword evidence="2" id="KW-1133">Transmembrane helix</keyword>
<evidence type="ECO:0000256" key="2">
    <source>
        <dbReference type="SAM" id="Phobius"/>
    </source>
</evidence>
<feature type="compositionally biased region" description="Polar residues" evidence="1">
    <location>
        <begin position="389"/>
        <end position="408"/>
    </location>
</feature>
<keyword evidence="2" id="KW-0812">Transmembrane</keyword>
<accession>A0AA88HQD4</accession>
<dbReference type="PANTHER" id="PTHR15256">
    <property type="entry name" value="INTEGRAL MEMBRANE PROTEIN DGCR2/IDD"/>
    <property type="match status" value="1"/>
</dbReference>
<dbReference type="GO" id="GO:0016020">
    <property type="term" value="C:membrane"/>
    <property type="evidence" value="ECO:0007669"/>
    <property type="project" value="TreeGrafter"/>
</dbReference>
<evidence type="ECO:0000256" key="1">
    <source>
        <dbReference type="SAM" id="MobiDB-lite"/>
    </source>
</evidence>
<dbReference type="EMBL" id="JAVRJZ010000014">
    <property type="protein sequence ID" value="KAK2713690.1"/>
    <property type="molecule type" value="Genomic_DNA"/>
</dbReference>
<evidence type="ECO:0000313" key="4">
    <source>
        <dbReference type="Proteomes" id="UP001187531"/>
    </source>
</evidence>
<feature type="region of interest" description="Disordered" evidence="1">
    <location>
        <begin position="199"/>
        <end position="255"/>
    </location>
</feature>
<keyword evidence="2" id="KW-0472">Membrane</keyword>
<sequence length="408" mass="43800">MSEKASTMPGSRFILGPNKDLNDPEKLPDVMSSCQDLNGRTFPSGSHFVPGPDTCTVCVCDDGGPKWCQAVLCAPPQDCKSFRVGTSCCDFICVDDYLEGGDASGGGRIGADLGLRLIASAVAAILSLGLLFFLVHRLRGKRRQAGRNNNWRGCESLASMGYLSGSAAYLNGQDRVEFMEEPPPHFVFWKPPNAYVPPPGEAPPPYSEVVSNNEPLRETEEEVPLGDVGQVEQASTENDSPPRLGLAYSAASPTRPSPFITAPAEPKPFLNVQQNKSLSLSNILGTKRKELRSPVIVNRGLIGVASCSTPPPSYFDVIDSNDSRVTSPSASSPNRDGRVVTSLPRDTSSSERRRGECAASFSPSQRLSLQHEIDVPEEVLVDNPRDLESTGNGQSSFSQRNSPGSTDV</sequence>
<comment type="caution">
    <text evidence="3">The sequence shown here is derived from an EMBL/GenBank/DDBJ whole genome shotgun (WGS) entry which is preliminary data.</text>
</comment>
<keyword evidence="4" id="KW-1185">Reference proteome</keyword>
<name>A0AA88HQD4_ARTSF</name>
<dbReference type="SUPFAM" id="SSF57603">
    <property type="entry name" value="FnI-like domain"/>
    <property type="match status" value="1"/>
</dbReference>
<dbReference type="InterPro" id="IPR042378">
    <property type="entry name" value="IDD"/>
</dbReference>
<dbReference type="AlphaFoldDB" id="A0AA88HQD4"/>
<feature type="transmembrane region" description="Helical" evidence="2">
    <location>
        <begin position="113"/>
        <end position="135"/>
    </location>
</feature>
<feature type="compositionally biased region" description="Polar residues" evidence="1">
    <location>
        <begin position="323"/>
        <end position="334"/>
    </location>
</feature>
<organism evidence="3 4">
    <name type="scientific">Artemia franciscana</name>
    <name type="common">Brine shrimp</name>
    <name type="synonym">Artemia sanfranciscana</name>
    <dbReference type="NCBI Taxonomy" id="6661"/>
    <lineage>
        <taxon>Eukaryota</taxon>
        <taxon>Metazoa</taxon>
        <taxon>Ecdysozoa</taxon>
        <taxon>Arthropoda</taxon>
        <taxon>Crustacea</taxon>
        <taxon>Branchiopoda</taxon>
        <taxon>Anostraca</taxon>
        <taxon>Artemiidae</taxon>
        <taxon>Artemia</taxon>
    </lineage>
</organism>
<feature type="region of interest" description="Disordered" evidence="1">
    <location>
        <begin position="1"/>
        <end position="20"/>
    </location>
</feature>